<evidence type="ECO:0000256" key="5">
    <source>
        <dbReference type="ARBA" id="ARBA00011944"/>
    </source>
</evidence>
<evidence type="ECO:0000259" key="14">
    <source>
        <dbReference type="Pfam" id="PF01729"/>
    </source>
</evidence>
<feature type="binding site" evidence="13">
    <location>
        <begin position="266"/>
        <end position="268"/>
    </location>
    <ligand>
        <name>substrate</name>
    </ligand>
</feature>
<dbReference type="NCBIfam" id="TIGR00078">
    <property type="entry name" value="nadC"/>
    <property type="match status" value="1"/>
</dbReference>
<keyword evidence="17" id="KW-1185">Reference proteome</keyword>
<dbReference type="SUPFAM" id="SSF51690">
    <property type="entry name" value="Nicotinate/Quinolinate PRTase C-terminal domain-like"/>
    <property type="match status" value="1"/>
</dbReference>
<evidence type="ECO:0000256" key="2">
    <source>
        <dbReference type="ARBA" id="ARBA00004893"/>
    </source>
</evidence>
<feature type="domain" description="Quinolinate phosphoribosyl transferase N-terminal" evidence="15">
    <location>
        <begin position="28"/>
        <end position="112"/>
    </location>
</feature>
<evidence type="ECO:0000256" key="3">
    <source>
        <dbReference type="ARBA" id="ARBA00009400"/>
    </source>
</evidence>
<dbReference type="InterPro" id="IPR004393">
    <property type="entry name" value="NadC"/>
</dbReference>
<reference evidence="16" key="2">
    <citation type="submission" date="2020-09" db="EMBL/GenBank/DDBJ databases">
        <authorList>
            <person name="Sun Q."/>
            <person name="Zhou Y."/>
        </authorList>
    </citation>
    <scope>NUCLEOTIDE SEQUENCE</scope>
    <source>
        <strain evidence="16">CGMCC 1.15425</strain>
    </source>
</reference>
<dbReference type="GO" id="GO:0034213">
    <property type="term" value="P:quinolinate catabolic process"/>
    <property type="evidence" value="ECO:0007669"/>
    <property type="project" value="TreeGrafter"/>
</dbReference>
<reference evidence="16" key="1">
    <citation type="journal article" date="2014" name="Int. J. Syst. Evol. Microbiol.">
        <title>Complete genome sequence of Corynebacterium casei LMG S-19264T (=DSM 44701T), isolated from a smear-ripened cheese.</title>
        <authorList>
            <consortium name="US DOE Joint Genome Institute (JGI-PGF)"/>
            <person name="Walter F."/>
            <person name="Albersmeier A."/>
            <person name="Kalinowski J."/>
            <person name="Ruckert C."/>
        </authorList>
    </citation>
    <scope>NUCLEOTIDE SEQUENCE</scope>
    <source>
        <strain evidence="16">CGMCC 1.15425</strain>
    </source>
</reference>
<organism evidence="16 17">
    <name type="scientific">Pseudohongiella nitratireducens</name>
    <dbReference type="NCBI Taxonomy" id="1768907"/>
    <lineage>
        <taxon>Bacteria</taxon>
        <taxon>Pseudomonadati</taxon>
        <taxon>Pseudomonadota</taxon>
        <taxon>Gammaproteobacteria</taxon>
        <taxon>Pseudomonadales</taxon>
        <taxon>Pseudohongiellaceae</taxon>
        <taxon>Pseudohongiella</taxon>
    </lineage>
</organism>
<evidence type="ECO:0000313" key="17">
    <source>
        <dbReference type="Proteomes" id="UP000627715"/>
    </source>
</evidence>
<evidence type="ECO:0000256" key="10">
    <source>
        <dbReference type="ARBA" id="ARBA00047445"/>
    </source>
</evidence>
<evidence type="ECO:0000256" key="13">
    <source>
        <dbReference type="PIRSR" id="PIRSR006250-1"/>
    </source>
</evidence>
<dbReference type="Pfam" id="PF02749">
    <property type="entry name" value="QRPTase_N"/>
    <property type="match status" value="1"/>
</dbReference>
<dbReference type="InterPro" id="IPR022412">
    <property type="entry name" value="Quinolinate_PRibosylTrfase_N"/>
</dbReference>
<feature type="binding site" evidence="13">
    <location>
        <begin position="135"/>
        <end position="137"/>
    </location>
    <ligand>
        <name>substrate</name>
    </ligand>
</feature>
<dbReference type="GO" id="GO:0004514">
    <property type="term" value="F:nicotinate-nucleotide diphosphorylase (carboxylating) activity"/>
    <property type="evidence" value="ECO:0007669"/>
    <property type="project" value="UniProtKB-EC"/>
</dbReference>
<dbReference type="OrthoDB" id="9782546at2"/>
<dbReference type="FunFam" id="3.20.20.70:FF:000030">
    <property type="entry name" value="Nicotinate-nucleotide pyrophosphorylase, carboxylating"/>
    <property type="match status" value="1"/>
</dbReference>
<comment type="caution">
    <text evidence="16">The sequence shown here is derived from an EMBL/GenBank/DDBJ whole genome shotgun (WGS) entry which is preliminary data.</text>
</comment>
<dbReference type="InterPro" id="IPR027277">
    <property type="entry name" value="NadC/ModD"/>
</dbReference>
<comment type="catalytic activity">
    <reaction evidence="10">
        <text>nicotinate beta-D-ribonucleotide + CO2 + diphosphate = quinolinate + 5-phospho-alpha-D-ribose 1-diphosphate + 2 H(+)</text>
        <dbReference type="Rhea" id="RHEA:12733"/>
        <dbReference type="ChEBI" id="CHEBI:15378"/>
        <dbReference type="ChEBI" id="CHEBI:16526"/>
        <dbReference type="ChEBI" id="CHEBI:29959"/>
        <dbReference type="ChEBI" id="CHEBI:33019"/>
        <dbReference type="ChEBI" id="CHEBI:57502"/>
        <dbReference type="ChEBI" id="CHEBI:58017"/>
        <dbReference type="EC" id="2.4.2.19"/>
    </reaction>
</comment>
<evidence type="ECO:0000256" key="12">
    <source>
        <dbReference type="PIRNR" id="PIRNR006250"/>
    </source>
</evidence>
<keyword evidence="8 12" id="KW-0808">Transferase</keyword>
<evidence type="ECO:0000313" key="16">
    <source>
        <dbReference type="EMBL" id="GFZ78930.1"/>
    </source>
</evidence>
<dbReference type="Gene3D" id="3.90.1170.20">
    <property type="entry name" value="Quinolinate phosphoribosyl transferase, N-terminal domain"/>
    <property type="match status" value="1"/>
</dbReference>
<protein>
    <recommendedName>
        <fullName evidence="11">Probable nicotinate-nucleotide pyrophosphorylase [carboxylating]</fullName>
        <ecNumber evidence="5">2.4.2.19</ecNumber>
    </recommendedName>
    <alternativeName>
        <fullName evidence="9">Quinolinate phosphoribosyltransferase [decarboxylating]</fullName>
    </alternativeName>
</protein>
<accession>A0A916QK81</accession>
<dbReference type="Proteomes" id="UP000627715">
    <property type="component" value="Unassembled WGS sequence"/>
</dbReference>
<dbReference type="InterPro" id="IPR036068">
    <property type="entry name" value="Nicotinate_pribotase-like_C"/>
</dbReference>
<feature type="binding site" evidence="13">
    <location>
        <position position="198"/>
    </location>
    <ligand>
        <name>substrate</name>
    </ligand>
</feature>
<dbReference type="GO" id="GO:0005737">
    <property type="term" value="C:cytoplasm"/>
    <property type="evidence" value="ECO:0007669"/>
    <property type="project" value="TreeGrafter"/>
</dbReference>
<dbReference type="Gene3D" id="3.20.20.70">
    <property type="entry name" value="Aldolase class I"/>
    <property type="match status" value="1"/>
</dbReference>
<dbReference type="InterPro" id="IPR013785">
    <property type="entry name" value="Aldolase_TIM"/>
</dbReference>
<evidence type="ECO:0000259" key="15">
    <source>
        <dbReference type="Pfam" id="PF02749"/>
    </source>
</evidence>
<proteinExistence type="inferred from homology"/>
<dbReference type="PANTHER" id="PTHR32179">
    <property type="entry name" value="NICOTINATE-NUCLEOTIDE PYROPHOSPHORYLASE [CARBOXYLATING]"/>
    <property type="match status" value="1"/>
</dbReference>
<dbReference type="Pfam" id="PF01729">
    <property type="entry name" value="QRPTase_C"/>
    <property type="match status" value="1"/>
</dbReference>
<comment type="subunit">
    <text evidence="4">Hexamer formed by 3 homodimers.</text>
</comment>
<dbReference type="InterPro" id="IPR002638">
    <property type="entry name" value="Quinolinate_PRibosylTrfase_C"/>
</dbReference>
<dbReference type="PANTHER" id="PTHR32179:SF3">
    <property type="entry name" value="NICOTINATE-NUCLEOTIDE PYROPHOSPHORYLASE [CARBOXYLATING]"/>
    <property type="match status" value="1"/>
</dbReference>
<dbReference type="InterPro" id="IPR037128">
    <property type="entry name" value="Quinolinate_PRibosylTase_N_sf"/>
</dbReference>
<dbReference type="AlphaFoldDB" id="A0A916QK81"/>
<dbReference type="RefSeq" id="WP_106387069.1">
    <property type="nucleotide sequence ID" value="NZ_BMIY01000009.1"/>
</dbReference>
<dbReference type="EMBL" id="BMIY01000009">
    <property type="protein sequence ID" value="GFZ78930.1"/>
    <property type="molecule type" value="Genomic_DNA"/>
</dbReference>
<evidence type="ECO:0000256" key="1">
    <source>
        <dbReference type="ARBA" id="ARBA00003237"/>
    </source>
</evidence>
<dbReference type="FunFam" id="3.90.1170.20:FF:000001">
    <property type="entry name" value="Nicotinate-nucleotide diphosphorylase (Carboxylating)"/>
    <property type="match status" value="1"/>
</dbReference>
<evidence type="ECO:0000256" key="4">
    <source>
        <dbReference type="ARBA" id="ARBA00011218"/>
    </source>
</evidence>
<evidence type="ECO:0000256" key="11">
    <source>
        <dbReference type="ARBA" id="ARBA00069173"/>
    </source>
</evidence>
<comment type="function">
    <text evidence="1">Involved in the catabolism of quinolinic acid (QA).</text>
</comment>
<evidence type="ECO:0000256" key="7">
    <source>
        <dbReference type="ARBA" id="ARBA00022676"/>
    </source>
</evidence>
<comment type="similarity">
    <text evidence="3 12">Belongs to the NadC/ModD family.</text>
</comment>
<feature type="binding site" evidence="13">
    <location>
        <begin position="245"/>
        <end position="247"/>
    </location>
    <ligand>
        <name>substrate</name>
    </ligand>
</feature>
<evidence type="ECO:0000256" key="6">
    <source>
        <dbReference type="ARBA" id="ARBA00022642"/>
    </source>
</evidence>
<dbReference type="PIRSF" id="PIRSF006250">
    <property type="entry name" value="NadC_ModD"/>
    <property type="match status" value="1"/>
</dbReference>
<dbReference type="CDD" id="cd01572">
    <property type="entry name" value="QPRTase"/>
    <property type="match status" value="1"/>
</dbReference>
<feature type="binding site" evidence="13">
    <location>
        <position position="169"/>
    </location>
    <ligand>
        <name>substrate</name>
    </ligand>
</feature>
<evidence type="ECO:0000256" key="8">
    <source>
        <dbReference type="ARBA" id="ARBA00022679"/>
    </source>
</evidence>
<keyword evidence="7 12" id="KW-0328">Glycosyltransferase</keyword>
<dbReference type="EC" id="2.4.2.19" evidence="5"/>
<dbReference type="GO" id="GO:0009435">
    <property type="term" value="P:NAD+ biosynthetic process"/>
    <property type="evidence" value="ECO:0007669"/>
    <property type="project" value="InterPro"/>
</dbReference>
<name>A0A916QK81_9GAMM</name>
<evidence type="ECO:0000256" key="9">
    <source>
        <dbReference type="ARBA" id="ARBA00033102"/>
    </source>
</evidence>
<keyword evidence="6" id="KW-0662">Pyridine nucleotide biosynthesis</keyword>
<feature type="binding site" evidence="13">
    <location>
        <position position="102"/>
    </location>
    <ligand>
        <name>substrate</name>
    </ligand>
</feature>
<sequence length="284" mass="30393">MSENVVNLPADIAQTVRIALAEDVGDGDITAMLVAADNQMSATIIAKEAAILCGTAWADEVLRQIAPEVSCQWQFSDGDSVPAGSVIANLQGNARQLLTAERSMLNFLQTLSGTATHANSFAKLVGNSTVRILDTRKTLPGLRMAQKYAVRTGGCHNHRTGLFDAFLIKENHIHACGSIAAAIRKAREIAADKPLEIEVESLAEFKQALSHGADIIMLDEFSIADIAEAVKLNKSHKHPCKIEVSGNVNAKRLPSLAATGVDYISIGALTKHLKAIDLSMRFNA</sequence>
<feature type="binding site" evidence="13">
    <location>
        <position position="219"/>
    </location>
    <ligand>
        <name>substrate</name>
    </ligand>
</feature>
<gene>
    <name evidence="16" type="ORF">GCM10011403_22600</name>
</gene>
<comment type="pathway">
    <text evidence="2">Cofactor biosynthesis; NAD(+) biosynthesis; nicotinate D-ribonucleotide from quinolinate: step 1/1.</text>
</comment>
<feature type="domain" description="Quinolinate phosphoribosyl transferase C-terminal" evidence="14">
    <location>
        <begin position="115"/>
        <end position="281"/>
    </location>
</feature>
<feature type="binding site" evidence="13">
    <location>
        <position position="159"/>
    </location>
    <ligand>
        <name>substrate</name>
    </ligand>
</feature>
<dbReference type="SUPFAM" id="SSF54675">
    <property type="entry name" value="Nicotinate/Quinolinate PRTase N-terminal domain-like"/>
    <property type="match status" value="1"/>
</dbReference>